<dbReference type="GO" id="GO:0019843">
    <property type="term" value="F:rRNA binding"/>
    <property type="evidence" value="ECO:0007669"/>
    <property type="project" value="UniProtKB-UniRule"/>
</dbReference>
<dbReference type="InterPro" id="IPR001196">
    <property type="entry name" value="Ribosomal_uL15_CS"/>
</dbReference>
<protein>
    <recommendedName>
        <fullName evidence="4">Large ribosomal subunit protein uL15</fullName>
    </recommendedName>
</protein>
<dbReference type="InterPro" id="IPR036227">
    <property type="entry name" value="Ribosomal_uL15/eL18_sf"/>
</dbReference>
<dbReference type="GO" id="GO:0022625">
    <property type="term" value="C:cytosolic large ribosomal subunit"/>
    <property type="evidence" value="ECO:0007669"/>
    <property type="project" value="TreeGrafter"/>
</dbReference>
<dbReference type="InterPro" id="IPR030878">
    <property type="entry name" value="Ribosomal_uL15"/>
</dbReference>
<comment type="subunit">
    <text evidence="4">Part of the 50S ribosomal subunit.</text>
</comment>
<gene>
    <name evidence="4" type="primary">rplO</name>
    <name evidence="8" type="ORF">A3B35_03270</name>
</gene>
<evidence type="ECO:0000256" key="6">
    <source>
        <dbReference type="SAM" id="MobiDB-lite"/>
    </source>
</evidence>
<accession>A0A1F6EW04</accession>
<proteinExistence type="inferred from homology"/>
<feature type="domain" description="Large ribosomal subunit protein uL15/eL18" evidence="7">
    <location>
        <begin position="80"/>
        <end position="147"/>
    </location>
</feature>
<dbReference type="Proteomes" id="UP000177215">
    <property type="component" value="Unassembled WGS sequence"/>
</dbReference>
<dbReference type="EMBL" id="MFMC01000007">
    <property type="protein sequence ID" value="OGG77800.1"/>
    <property type="molecule type" value="Genomic_DNA"/>
</dbReference>
<organism evidence="8 9">
    <name type="scientific">Candidatus Kaiserbacteria bacterium RIFCSPLOWO2_01_FULL_54_24</name>
    <dbReference type="NCBI Taxonomy" id="1798515"/>
    <lineage>
        <taxon>Bacteria</taxon>
        <taxon>Candidatus Kaiseribacteriota</taxon>
    </lineage>
</organism>
<keyword evidence="4" id="KW-0694">RNA-binding</keyword>
<comment type="similarity">
    <text evidence="1 4 5">Belongs to the universal ribosomal protein uL15 family.</text>
</comment>
<dbReference type="Pfam" id="PF00828">
    <property type="entry name" value="Ribosomal_L27A"/>
    <property type="match status" value="1"/>
</dbReference>
<keyword evidence="3 4" id="KW-0687">Ribonucleoprotein</keyword>
<reference evidence="8 9" key="1">
    <citation type="journal article" date="2016" name="Nat. Commun.">
        <title>Thousands of microbial genomes shed light on interconnected biogeochemical processes in an aquifer system.</title>
        <authorList>
            <person name="Anantharaman K."/>
            <person name="Brown C.T."/>
            <person name="Hug L.A."/>
            <person name="Sharon I."/>
            <person name="Castelle C.J."/>
            <person name="Probst A.J."/>
            <person name="Thomas B.C."/>
            <person name="Singh A."/>
            <person name="Wilkins M.J."/>
            <person name="Karaoz U."/>
            <person name="Brodie E.L."/>
            <person name="Williams K.H."/>
            <person name="Hubbard S.S."/>
            <person name="Banfield J.F."/>
        </authorList>
    </citation>
    <scope>NUCLEOTIDE SEQUENCE [LARGE SCALE GENOMIC DNA]</scope>
</reference>
<name>A0A1F6EW04_9BACT</name>
<evidence type="ECO:0000256" key="2">
    <source>
        <dbReference type="ARBA" id="ARBA00022980"/>
    </source>
</evidence>
<dbReference type="Gene3D" id="3.100.10.10">
    <property type="match status" value="1"/>
</dbReference>
<evidence type="ECO:0000256" key="3">
    <source>
        <dbReference type="ARBA" id="ARBA00023274"/>
    </source>
</evidence>
<evidence type="ECO:0000313" key="9">
    <source>
        <dbReference type="Proteomes" id="UP000177215"/>
    </source>
</evidence>
<sequence length="148" mass="15857">MATLNQLKRITSRSKQRVGRGQSSGRGKQSGRGGKGQTARAGAKMRPEWRDIIKKLPKRRGYGKNRGRTVVGTRLDALALSLGRLNELFESGATVSLKTLAEKGVLGRKFRLTKIVSGGDVTKKLSIQGIPVSSSARTLIEKAGGTIA</sequence>
<dbReference type="NCBIfam" id="TIGR01071">
    <property type="entry name" value="rplO_bact"/>
    <property type="match status" value="1"/>
</dbReference>
<evidence type="ECO:0000313" key="8">
    <source>
        <dbReference type="EMBL" id="OGG77800.1"/>
    </source>
</evidence>
<evidence type="ECO:0000256" key="5">
    <source>
        <dbReference type="RuleBase" id="RU003888"/>
    </source>
</evidence>
<dbReference type="InterPro" id="IPR021131">
    <property type="entry name" value="Ribosomal_uL15/eL18"/>
</dbReference>
<feature type="region of interest" description="Disordered" evidence="6">
    <location>
        <begin position="1"/>
        <end position="47"/>
    </location>
</feature>
<evidence type="ECO:0000259" key="7">
    <source>
        <dbReference type="Pfam" id="PF00828"/>
    </source>
</evidence>
<evidence type="ECO:0000256" key="4">
    <source>
        <dbReference type="HAMAP-Rule" id="MF_01341"/>
    </source>
</evidence>
<keyword evidence="4" id="KW-0699">rRNA-binding</keyword>
<dbReference type="GO" id="GO:0003735">
    <property type="term" value="F:structural constituent of ribosome"/>
    <property type="evidence" value="ECO:0007669"/>
    <property type="project" value="InterPro"/>
</dbReference>
<comment type="function">
    <text evidence="4">Binds to the 23S rRNA.</text>
</comment>
<dbReference type="HAMAP" id="MF_01341">
    <property type="entry name" value="Ribosomal_uL15"/>
    <property type="match status" value="1"/>
</dbReference>
<dbReference type="AlphaFoldDB" id="A0A1F6EW04"/>
<dbReference type="PANTHER" id="PTHR12934:SF11">
    <property type="entry name" value="LARGE RIBOSOMAL SUBUNIT PROTEIN UL15M"/>
    <property type="match status" value="1"/>
</dbReference>
<feature type="compositionally biased region" description="Gly residues" evidence="6">
    <location>
        <begin position="22"/>
        <end position="36"/>
    </location>
</feature>
<dbReference type="PROSITE" id="PS00475">
    <property type="entry name" value="RIBOSOMAL_L15"/>
    <property type="match status" value="1"/>
</dbReference>
<dbReference type="PANTHER" id="PTHR12934">
    <property type="entry name" value="50S RIBOSOMAL PROTEIN L15"/>
    <property type="match status" value="1"/>
</dbReference>
<keyword evidence="2 4" id="KW-0689">Ribosomal protein</keyword>
<evidence type="ECO:0000256" key="1">
    <source>
        <dbReference type="ARBA" id="ARBA00007320"/>
    </source>
</evidence>
<comment type="caution">
    <text evidence="8">The sequence shown here is derived from an EMBL/GenBank/DDBJ whole genome shotgun (WGS) entry which is preliminary data.</text>
</comment>
<dbReference type="GO" id="GO:0006412">
    <property type="term" value="P:translation"/>
    <property type="evidence" value="ECO:0007669"/>
    <property type="project" value="UniProtKB-UniRule"/>
</dbReference>
<dbReference type="InterPro" id="IPR005749">
    <property type="entry name" value="Ribosomal_uL15_bac-type"/>
</dbReference>
<dbReference type="SUPFAM" id="SSF52080">
    <property type="entry name" value="Ribosomal proteins L15p and L18e"/>
    <property type="match status" value="1"/>
</dbReference>
<dbReference type="STRING" id="1798515.A3B35_03270"/>